<keyword evidence="5" id="KW-1185">Reference proteome</keyword>
<dbReference type="PANTHER" id="PTHR46805:SF1">
    <property type="entry name" value="FORKHEAD BOX PROTEIN J1"/>
    <property type="match status" value="1"/>
</dbReference>
<dbReference type="GO" id="GO:0043565">
    <property type="term" value="F:sequence-specific DNA binding"/>
    <property type="evidence" value="ECO:0007669"/>
    <property type="project" value="InterPro"/>
</dbReference>
<dbReference type="Pfam" id="PF00250">
    <property type="entry name" value="Forkhead"/>
    <property type="match status" value="1"/>
</dbReference>
<accession>A0A177B420</accession>
<dbReference type="Gene3D" id="1.10.10.10">
    <property type="entry name" value="Winged helix-like DNA-binding domain superfamily/Winged helix DNA-binding domain"/>
    <property type="match status" value="1"/>
</dbReference>
<dbReference type="Proteomes" id="UP000078046">
    <property type="component" value="Unassembled WGS sequence"/>
</dbReference>
<protein>
    <recommendedName>
        <fullName evidence="3">Fork-head domain-containing protein</fullName>
    </recommendedName>
</protein>
<dbReference type="GO" id="GO:0005634">
    <property type="term" value="C:nucleus"/>
    <property type="evidence" value="ECO:0007669"/>
    <property type="project" value="UniProtKB-SubCell"/>
</dbReference>
<proteinExistence type="predicted"/>
<dbReference type="PROSITE" id="PS50039">
    <property type="entry name" value="FORK_HEAD_3"/>
    <property type="match status" value="1"/>
</dbReference>
<organism evidence="4 5">
    <name type="scientific">Intoshia linei</name>
    <dbReference type="NCBI Taxonomy" id="1819745"/>
    <lineage>
        <taxon>Eukaryota</taxon>
        <taxon>Metazoa</taxon>
        <taxon>Spiralia</taxon>
        <taxon>Lophotrochozoa</taxon>
        <taxon>Mesozoa</taxon>
        <taxon>Orthonectida</taxon>
        <taxon>Rhopaluridae</taxon>
        <taxon>Intoshia</taxon>
    </lineage>
</organism>
<reference evidence="4 5" key="1">
    <citation type="submission" date="2016-04" db="EMBL/GenBank/DDBJ databases">
        <title>The genome of Intoshia linei affirms orthonectids as highly simplified spiralians.</title>
        <authorList>
            <person name="Mikhailov K.V."/>
            <person name="Slusarev G.S."/>
            <person name="Nikitin M.A."/>
            <person name="Logacheva M.D."/>
            <person name="Penin A."/>
            <person name="Aleoshin V."/>
            <person name="Panchin Y.V."/>
        </authorList>
    </citation>
    <scope>NUCLEOTIDE SEQUENCE [LARGE SCALE GENOMIC DNA]</scope>
    <source>
        <strain evidence="4">Intl2013</strain>
        <tissue evidence="4">Whole animal</tissue>
    </source>
</reference>
<dbReference type="InterPro" id="IPR047513">
    <property type="entry name" value="FOXJ1"/>
</dbReference>
<keyword evidence="2" id="KW-0539">Nucleus</keyword>
<evidence type="ECO:0000313" key="5">
    <source>
        <dbReference type="Proteomes" id="UP000078046"/>
    </source>
</evidence>
<dbReference type="PANTHER" id="PTHR46805">
    <property type="entry name" value="FORKHEAD BOX PROTEIN J1"/>
    <property type="match status" value="1"/>
</dbReference>
<dbReference type="InterPro" id="IPR036390">
    <property type="entry name" value="WH_DNA-bd_sf"/>
</dbReference>
<feature type="domain" description="Fork-head" evidence="3">
    <location>
        <begin position="124"/>
        <end position="201"/>
    </location>
</feature>
<dbReference type="InterPro" id="IPR036388">
    <property type="entry name" value="WH-like_DNA-bd_sf"/>
</dbReference>
<dbReference type="InterPro" id="IPR001766">
    <property type="entry name" value="Fork_head_dom"/>
</dbReference>
<dbReference type="PRINTS" id="PR00053">
    <property type="entry name" value="FORKHEAD"/>
</dbReference>
<evidence type="ECO:0000256" key="1">
    <source>
        <dbReference type="ARBA" id="ARBA00023125"/>
    </source>
</evidence>
<dbReference type="OrthoDB" id="10070006at2759"/>
<evidence type="ECO:0000313" key="4">
    <source>
        <dbReference type="EMBL" id="OAF68341.1"/>
    </source>
</evidence>
<feature type="DNA-binding region" description="Fork-head" evidence="2">
    <location>
        <begin position="124"/>
        <end position="201"/>
    </location>
</feature>
<comment type="caution">
    <text evidence="4">The sequence shown here is derived from an EMBL/GenBank/DDBJ whole genome shotgun (WGS) entry which is preliminary data.</text>
</comment>
<dbReference type="SMART" id="SM00339">
    <property type="entry name" value="FH"/>
    <property type="match status" value="1"/>
</dbReference>
<evidence type="ECO:0000256" key="2">
    <source>
        <dbReference type="PROSITE-ProRule" id="PRU00089"/>
    </source>
</evidence>
<evidence type="ECO:0000259" key="3">
    <source>
        <dbReference type="PROSITE" id="PS50039"/>
    </source>
</evidence>
<comment type="subcellular location">
    <subcellularLocation>
        <location evidence="2">Nucleus</location>
    </subcellularLocation>
</comment>
<name>A0A177B420_9BILA</name>
<sequence length="322" mass="37813">MNPKSGNLSGEIGHELETKKCRDFKETIKILGKNKTKIYTLCKRKSCSPIRRDIETLQTTQSNYKIIKISPEVVIKTKKQKPTRRASEPQELSDMSWMYSFRPATLITNQDDNELFRDPKTHRKPDLTYSNLICLALYLNESNKLQIKDICKWIEKNFVYFSQPKKRISLHNSIRHNLTSNDYFERSKPFNYTGSSFWYLNSLHDPPPIPPHYLKKFKLNHMIKPQLEPSLNDKVYQYYDISRNENFDNDVVHEDCTIDISKDADNVLQISNKECSINEKVITVDQNEIIIVNNEIQPETECISQNKLSFSLKKDENVINKR</sequence>
<dbReference type="SUPFAM" id="SSF46785">
    <property type="entry name" value="Winged helix' DNA-binding domain"/>
    <property type="match status" value="1"/>
</dbReference>
<gene>
    <name evidence="4" type="ORF">A3Q56_03917</name>
</gene>
<dbReference type="EMBL" id="LWCA01000463">
    <property type="protein sequence ID" value="OAF68341.1"/>
    <property type="molecule type" value="Genomic_DNA"/>
</dbReference>
<dbReference type="GO" id="GO:0003700">
    <property type="term" value="F:DNA-binding transcription factor activity"/>
    <property type="evidence" value="ECO:0007669"/>
    <property type="project" value="InterPro"/>
</dbReference>
<keyword evidence="1 2" id="KW-0238">DNA-binding</keyword>
<dbReference type="AlphaFoldDB" id="A0A177B420"/>